<keyword evidence="3" id="KW-0862">Zinc</keyword>
<evidence type="ECO:0000256" key="2">
    <source>
        <dbReference type="ARBA" id="ARBA00022723"/>
    </source>
</evidence>
<dbReference type="Gene3D" id="3.40.50.720">
    <property type="entry name" value="NAD(P)-binding Rossmann-like Domain"/>
    <property type="match status" value="1"/>
</dbReference>
<dbReference type="GO" id="GO:0016616">
    <property type="term" value="F:oxidoreductase activity, acting on the CH-OH group of donors, NAD or NADP as acceptor"/>
    <property type="evidence" value="ECO:0007669"/>
    <property type="project" value="InterPro"/>
</dbReference>
<proteinExistence type="predicted"/>
<accession>A0A9P6Q214</accession>
<dbReference type="InterPro" id="IPR047109">
    <property type="entry name" value="CAD-like"/>
</dbReference>
<gene>
    <name evidence="6" type="ORF">DFQ27_005541</name>
</gene>
<dbReference type="OrthoDB" id="1879366at2759"/>
<dbReference type="Pfam" id="PF00107">
    <property type="entry name" value="ADH_zinc_N"/>
    <property type="match status" value="1"/>
</dbReference>
<dbReference type="InterPro" id="IPR036291">
    <property type="entry name" value="NAD(P)-bd_dom_sf"/>
</dbReference>
<dbReference type="GO" id="GO:0046872">
    <property type="term" value="F:metal ion binding"/>
    <property type="evidence" value="ECO:0007669"/>
    <property type="project" value="UniProtKB-KW"/>
</dbReference>
<evidence type="ECO:0000259" key="5">
    <source>
        <dbReference type="Pfam" id="PF00107"/>
    </source>
</evidence>
<comment type="cofactor">
    <cofactor evidence="1">
        <name>Zn(2+)</name>
        <dbReference type="ChEBI" id="CHEBI:29105"/>
    </cofactor>
</comment>
<dbReference type="PANTHER" id="PTHR42683">
    <property type="entry name" value="ALDEHYDE REDUCTASE"/>
    <property type="match status" value="1"/>
</dbReference>
<dbReference type="FunFam" id="3.40.50.720:FF:000022">
    <property type="entry name" value="Cinnamyl alcohol dehydrogenase"/>
    <property type="match status" value="1"/>
</dbReference>
<dbReference type="SUPFAM" id="SSF51735">
    <property type="entry name" value="NAD(P)-binding Rossmann-fold domains"/>
    <property type="match status" value="1"/>
</dbReference>
<reference evidence="6" key="1">
    <citation type="journal article" date="2020" name="Fungal Divers.">
        <title>Resolving the Mortierellaceae phylogeny through synthesis of multi-gene phylogenetics and phylogenomics.</title>
        <authorList>
            <person name="Vandepol N."/>
            <person name="Liber J."/>
            <person name="Desiro A."/>
            <person name="Na H."/>
            <person name="Kennedy M."/>
            <person name="Barry K."/>
            <person name="Grigoriev I.V."/>
            <person name="Miller A.N."/>
            <person name="O'Donnell K."/>
            <person name="Stajich J.E."/>
            <person name="Bonito G."/>
        </authorList>
    </citation>
    <scope>NUCLEOTIDE SEQUENCE</scope>
    <source>
        <strain evidence="6">BC1065</strain>
    </source>
</reference>
<evidence type="ECO:0000256" key="1">
    <source>
        <dbReference type="ARBA" id="ARBA00001947"/>
    </source>
</evidence>
<sequence>MEKALDGIFALKAALNNLHQGHPELPAPLLCAGVTTSAPLARYSAKPTKRVGVLGLGGLGHLGVQIARAFDCKEVVVVSTSDSKHAKAEMLNATRFINSRSPEQMAANAGTIDLLLVISSCRWSPNNGTCVLLALPEKPVSFVPVSLISRHIQLTGSPIGGHQITEETLHFAAKHNVRPWTEKMPMSVLPSST</sequence>
<evidence type="ECO:0000313" key="6">
    <source>
        <dbReference type="EMBL" id="KAG0256681.1"/>
    </source>
</evidence>
<keyword evidence="2" id="KW-0479">Metal-binding</keyword>
<dbReference type="EMBL" id="JAAAJB010000398">
    <property type="protein sequence ID" value="KAG0256681.1"/>
    <property type="molecule type" value="Genomic_DNA"/>
</dbReference>
<evidence type="ECO:0000313" key="7">
    <source>
        <dbReference type="Proteomes" id="UP000807716"/>
    </source>
</evidence>
<keyword evidence="7" id="KW-1185">Reference proteome</keyword>
<evidence type="ECO:0000256" key="4">
    <source>
        <dbReference type="ARBA" id="ARBA00023002"/>
    </source>
</evidence>
<organism evidence="6 7">
    <name type="scientific">Actinomortierella ambigua</name>
    <dbReference type="NCBI Taxonomy" id="1343610"/>
    <lineage>
        <taxon>Eukaryota</taxon>
        <taxon>Fungi</taxon>
        <taxon>Fungi incertae sedis</taxon>
        <taxon>Mucoromycota</taxon>
        <taxon>Mortierellomycotina</taxon>
        <taxon>Mortierellomycetes</taxon>
        <taxon>Mortierellales</taxon>
        <taxon>Mortierellaceae</taxon>
        <taxon>Actinomortierella</taxon>
    </lineage>
</organism>
<feature type="domain" description="Alcohol dehydrogenase-like C-terminal" evidence="5">
    <location>
        <begin position="58"/>
        <end position="173"/>
    </location>
</feature>
<dbReference type="AlphaFoldDB" id="A0A9P6Q214"/>
<dbReference type="Proteomes" id="UP000807716">
    <property type="component" value="Unassembled WGS sequence"/>
</dbReference>
<keyword evidence="4" id="KW-0560">Oxidoreductase</keyword>
<name>A0A9P6Q214_9FUNG</name>
<comment type="caution">
    <text evidence="6">The sequence shown here is derived from an EMBL/GenBank/DDBJ whole genome shotgun (WGS) entry which is preliminary data.</text>
</comment>
<evidence type="ECO:0000256" key="3">
    <source>
        <dbReference type="ARBA" id="ARBA00022833"/>
    </source>
</evidence>
<dbReference type="Gene3D" id="3.90.180.10">
    <property type="entry name" value="Medium-chain alcohol dehydrogenases, catalytic domain"/>
    <property type="match status" value="1"/>
</dbReference>
<protein>
    <recommendedName>
        <fullName evidence="5">Alcohol dehydrogenase-like C-terminal domain-containing protein</fullName>
    </recommendedName>
</protein>
<dbReference type="InterPro" id="IPR013149">
    <property type="entry name" value="ADH-like_C"/>
</dbReference>